<protein>
    <submittedName>
        <fullName evidence="1">Uncharacterized protein</fullName>
    </submittedName>
</protein>
<accession>A0A8H7E6K7</accession>
<dbReference type="OrthoDB" id="10304960at2759"/>
<dbReference type="EMBL" id="JAACFV010000050">
    <property type="protein sequence ID" value="KAF7508736.1"/>
    <property type="molecule type" value="Genomic_DNA"/>
</dbReference>
<gene>
    <name evidence="1" type="ORF">GJ744_008983</name>
</gene>
<organism evidence="1 2">
    <name type="scientific">Endocarpon pusillum</name>
    <dbReference type="NCBI Taxonomy" id="364733"/>
    <lineage>
        <taxon>Eukaryota</taxon>
        <taxon>Fungi</taxon>
        <taxon>Dikarya</taxon>
        <taxon>Ascomycota</taxon>
        <taxon>Pezizomycotina</taxon>
        <taxon>Eurotiomycetes</taxon>
        <taxon>Chaetothyriomycetidae</taxon>
        <taxon>Verrucariales</taxon>
        <taxon>Verrucariaceae</taxon>
        <taxon>Endocarpon</taxon>
    </lineage>
</organism>
<comment type="caution">
    <text evidence="1">The sequence shown here is derived from an EMBL/GenBank/DDBJ whole genome shotgun (WGS) entry which is preliminary data.</text>
</comment>
<proteinExistence type="predicted"/>
<sequence>MTSAVAAVELMCMPTEILEMIFAPALASKNGTDLKRLRLMNKRLALFVEPHLFRWICLSTAGENFEAWESIVQPGSRLRHYVEHVCIDCTTFTLHIPRWLYCEYLAQYLKENPGKIHPRQHGKRARCDDDDSDAATYTPMILLSDLEAGERATTLLPGDREQLRRGYEEYLLHAESQYQIRSSCRLYEALVRRLPSLPRVQAFSFMTKWHVDIKLARKRHEPEGIDMESEGSSLNLPGPLARQHPPLQLPPQSTRLTRTWNERHDISLLKEYFFAVLKAVRKLDLDLRTLNGPGPNQSCLVSKPHLESLDPVCDVGLPIETFAPVVQAKHSVDVRKLVTGSSSALHKLRKLELSVSAPLWGEESYPHGTAYPATPGYLPDLLRSMPDIEVLALRQHQYIAKDNGVAKLNDVFDIRELVVHRSIITNSNTPPDFHYHVWGQDILGVWNVPFLPKLRRLELSRFAVSRGGMNSLLSRVASTLETVKLRDIRLSNTVLGWSFVLHDLRQVFCKRSPPLELSLGFPKSEYLWLLFDYHVIRDKASEETSSEERMRRAFGGSRDTSH</sequence>
<dbReference type="Proteomes" id="UP000606974">
    <property type="component" value="Unassembled WGS sequence"/>
</dbReference>
<keyword evidence="2" id="KW-1185">Reference proteome</keyword>
<evidence type="ECO:0000313" key="1">
    <source>
        <dbReference type="EMBL" id="KAF7508736.1"/>
    </source>
</evidence>
<name>A0A8H7E6K7_9EURO</name>
<dbReference type="AlphaFoldDB" id="A0A8H7E6K7"/>
<reference evidence="1" key="1">
    <citation type="submission" date="2020-02" db="EMBL/GenBank/DDBJ databases">
        <authorList>
            <person name="Palmer J.M."/>
        </authorList>
    </citation>
    <scope>NUCLEOTIDE SEQUENCE</scope>
    <source>
        <strain evidence="1">EPUS1.4</strain>
        <tissue evidence="1">Thallus</tissue>
    </source>
</reference>
<evidence type="ECO:0000313" key="2">
    <source>
        <dbReference type="Proteomes" id="UP000606974"/>
    </source>
</evidence>